<dbReference type="AlphaFoldDB" id="A0A0D2GGH0"/>
<accession>A0A0D2GGH0</accession>
<dbReference type="Proteomes" id="UP000032233">
    <property type="component" value="Unassembled WGS sequence"/>
</dbReference>
<proteinExistence type="predicted"/>
<dbReference type="EMBL" id="AZAC01000014">
    <property type="protein sequence ID" value="KIX13992.1"/>
    <property type="molecule type" value="Genomic_DNA"/>
</dbReference>
<sequence length="220" mass="24846">MSWSIKKIRLSGGRENLSLCLAKGDPIDLARVWAGVAWPGEREGAMVLLAQSQEGKVWVLDEAYSLMWQGLAAKLAVCLANEGLSRVYHQEDDFGLAFRERVNRYVREHGLTVRDGWGGRKTIPFSDAPFWQRPEFAVQVVRDWFKPEQMTVLAGAKRLKDEIRQAAAMSLEEAARAWEELPGWQGLCHCLGGMDVCKLGQEKRVGEELWEKPGDERTGF</sequence>
<dbReference type="InParanoid" id="A0A0D2GGH0"/>
<reference evidence="1 2" key="1">
    <citation type="submission" date="2013-11" db="EMBL/GenBank/DDBJ databases">
        <title>Metagenomic analysis of a methanogenic consortium involved in long chain n-alkane degradation.</title>
        <authorList>
            <person name="Davidova I.A."/>
            <person name="Callaghan A.V."/>
            <person name="Wawrik B."/>
            <person name="Pruitt S."/>
            <person name="Marks C."/>
            <person name="Duncan K.E."/>
            <person name="Suflita J.M."/>
        </authorList>
    </citation>
    <scope>NUCLEOTIDE SEQUENCE [LARGE SCALE GENOMIC DNA]</scope>
    <source>
        <strain evidence="1 2">SPR</strain>
    </source>
</reference>
<comment type="caution">
    <text evidence="1">The sequence shown here is derived from an EMBL/GenBank/DDBJ whole genome shotgun (WGS) entry which is preliminary data.</text>
</comment>
<organism evidence="1 2">
    <name type="scientific">Dethiosulfatarculus sandiegensis</name>
    <dbReference type="NCBI Taxonomy" id="1429043"/>
    <lineage>
        <taxon>Bacteria</taxon>
        <taxon>Pseudomonadati</taxon>
        <taxon>Thermodesulfobacteriota</taxon>
        <taxon>Desulfarculia</taxon>
        <taxon>Desulfarculales</taxon>
        <taxon>Desulfarculaceae</taxon>
        <taxon>Dethiosulfatarculus</taxon>
    </lineage>
</organism>
<protein>
    <submittedName>
        <fullName evidence="1">Uncharacterized protein</fullName>
    </submittedName>
</protein>
<keyword evidence="2" id="KW-1185">Reference proteome</keyword>
<dbReference type="RefSeq" id="WP_044348965.1">
    <property type="nucleotide sequence ID" value="NZ_AZAC01000014.1"/>
</dbReference>
<dbReference type="STRING" id="1429043.X474_12980"/>
<evidence type="ECO:0000313" key="1">
    <source>
        <dbReference type="EMBL" id="KIX13992.1"/>
    </source>
</evidence>
<name>A0A0D2GGH0_9BACT</name>
<evidence type="ECO:0000313" key="2">
    <source>
        <dbReference type="Proteomes" id="UP000032233"/>
    </source>
</evidence>
<gene>
    <name evidence="1" type="ORF">X474_12980</name>
</gene>